<reference evidence="1 2" key="1">
    <citation type="submission" date="2016-10" db="EMBL/GenBank/DDBJ databases">
        <authorList>
            <person name="de Groot N.N."/>
        </authorList>
    </citation>
    <scope>NUCLEOTIDE SEQUENCE [LARGE SCALE GENOMIC DNA]</scope>
    <source>
        <strain evidence="1 2">DSM 21035</strain>
    </source>
</reference>
<accession>A0A1H9FSR1</accession>
<gene>
    <name evidence="1" type="ORF">SAMN05421824_1564</name>
</gene>
<dbReference type="InterPro" id="IPR008969">
    <property type="entry name" value="CarboxyPept-like_regulatory"/>
</dbReference>
<dbReference type="AlphaFoldDB" id="A0A1H9FSR1"/>
<evidence type="ECO:0000313" key="1">
    <source>
        <dbReference type="EMBL" id="SEQ40960.1"/>
    </source>
</evidence>
<keyword evidence="2" id="KW-1185">Reference proteome</keyword>
<dbReference type="Proteomes" id="UP000198999">
    <property type="component" value="Unassembled WGS sequence"/>
</dbReference>
<name>A0A1H9FSR1_9FLAO</name>
<dbReference type="EMBL" id="FOFN01000002">
    <property type="protein sequence ID" value="SEQ40960.1"/>
    <property type="molecule type" value="Genomic_DNA"/>
</dbReference>
<dbReference type="STRING" id="419940.SAMN05421824_1564"/>
<protein>
    <submittedName>
        <fullName evidence="1">CarboxypepD_reg-like domain-containing protein</fullName>
    </submittedName>
</protein>
<dbReference type="SUPFAM" id="SSF49464">
    <property type="entry name" value="Carboxypeptidase regulatory domain-like"/>
    <property type="match status" value="1"/>
</dbReference>
<sequence length="259" mass="30268">MNFINFELLKYIILLLFPIIGFSQNIKGKVYDNESTVKGIKVYNVSKKILTYTNEDGNFEISAIVSDTLLFESLFHHSKIVKLKQSDFEDVRVFELNKSVNELGEVLISNDDEDFNPLEYTQNAERALDRDMKNNMQLYIPQSSYSSGLNFVEIAKMIGKLFKKKNKSEHIEYITYKDLDSLFKVDELFNLNLIEEDLNIPEKYAHLFLDYCETKNLNKDLITEKNKVILLDSMVRFSKDFIKITETFEASKDSLRLKN</sequence>
<organism evidence="1 2">
    <name type="scientific">Hyunsoonleella jejuensis</name>
    <dbReference type="NCBI Taxonomy" id="419940"/>
    <lineage>
        <taxon>Bacteria</taxon>
        <taxon>Pseudomonadati</taxon>
        <taxon>Bacteroidota</taxon>
        <taxon>Flavobacteriia</taxon>
        <taxon>Flavobacteriales</taxon>
        <taxon>Flavobacteriaceae</taxon>
    </lineage>
</organism>
<dbReference type="Pfam" id="PF13715">
    <property type="entry name" value="CarbopepD_reg_2"/>
    <property type="match status" value="1"/>
</dbReference>
<evidence type="ECO:0000313" key="2">
    <source>
        <dbReference type="Proteomes" id="UP000198999"/>
    </source>
</evidence>
<proteinExistence type="predicted"/>